<dbReference type="EMBL" id="JAHLQT010019984">
    <property type="protein sequence ID" value="KAG7168602.1"/>
    <property type="molecule type" value="Genomic_DNA"/>
</dbReference>
<gene>
    <name evidence="1" type="primary">viGluR-L13</name>
    <name evidence="1" type="ORF">Hamer_G021514</name>
</gene>
<proteinExistence type="predicted"/>
<keyword evidence="1" id="KW-0675">Receptor</keyword>
<organism evidence="1 2">
    <name type="scientific">Homarus americanus</name>
    <name type="common">American lobster</name>
    <dbReference type="NCBI Taxonomy" id="6706"/>
    <lineage>
        <taxon>Eukaryota</taxon>
        <taxon>Metazoa</taxon>
        <taxon>Ecdysozoa</taxon>
        <taxon>Arthropoda</taxon>
        <taxon>Crustacea</taxon>
        <taxon>Multicrustacea</taxon>
        <taxon>Malacostraca</taxon>
        <taxon>Eumalacostraca</taxon>
        <taxon>Eucarida</taxon>
        <taxon>Decapoda</taxon>
        <taxon>Pleocyemata</taxon>
        <taxon>Astacidea</taxon>
        <taxon>Nephropoidea</taxon>
        <taxon>Nephropidae</taxon>
        <taxon>Homarus</taxon>
    </lineage>
</organism>
<comment type="caution">
    <text evidence="1">The sequence shown here is derived from an EMBL/GenBank/DDBJ whole genome shotgun (WGS) entry which is preliminary data.</text>
</comment>
<protein>
    <submittedName>
        <fullName evidence="1">Putative variant ionotropic glutamate receptor-like 13</fullName>
    </submittedName>
</protein>
<feature type="non-terminal residue" evidence="1">
    <location>
        <position position="1"/>
    </location>
</feature>
<evidence type="ECO:0000313" key="2">
    <source>
        <dbReference type="Proteomes" id="UP000747542"/>
    </source>
</evidence>
<name>A0A8J5K1M4_HOMAM</name>
<feature type="non-terminal residue" evidence="1">
    <location>
        <position position="160"/>
    </location>
</feature>
<evidence type="ECO:0000313" key="1">
    <source>
        <dbReference type="EMBL" id="KAG7168602.1"/>
    </source>
</evidence>
<dbReference type="Proteomes" id="UP000747542">
    <property type="component" value="Unassembled WGS sequence"/>
</dbReference>
<reference evidence="1" key="1">
    <citation type="journal article" date="2021" name="Sci. Adv.">
        <title>The American lobster genome reveals insights on longevity, neural, and immune adaptations.</title>
        <authorList>
            <person name="Polinski J.M."/>
            <person name="Zimin A.V."/>
            <person name="Clark K.F."/>
            <person name="Kohn A.B."/>
            <person name="Sadowski N."/>
            <person name="Timp W."/>
            <person name="Ptitsyn A."/>
            <person name="Khanna P."/>
            <person name="Romanova D.Y."/>
            <person name="Williams P."/>
            <person name="Greenwood S.J."/>
            <person name="Moroz L.L."/>
            <person name="Walt D.R."/>
            <person name="Bodnar A.G."/>
        </authorList>
    </citation>
    <scope>NUCLEOTIDE SEQUENCE</scope>
    <source>
        <strain evidence="1">GMGI-L3</strain>
    </source>
</reference>
<keyword evidence="2" id="KW-1185">Reference proteome</keyword>
<dbReference type="AlphaFoldDB" id="A0A8J5K1M4"/>
<accession>A0A8J5K1M4</accession>
<sequence length="160" mass="18008">RVSGVVGVVVVGLEWIFSLDPPPDHLLQGLWTNVRAPCRALVIDLTSDISPGLRFLEESKVWLWPETRILLVGPKANKETVLLHHSLRNTLHGLYFSLDPLTKQRPLARPEKTDVSPSNRGGVSIGVYRRCVYCDEGEAGVQFLYSWTLHSNTLKNHLLF</sequence>